<evidence type="ECO:0000256" key="1">
    <source>
        <dbReference type="SAM" id="MobiDB-lite"/>
    </source>
</evidence>
<evidence type="ECO:0000313" key="2">
    <source>
        <dbReference type="EMBL" id="GEY07206.1"/>
    </source>
</evidence>
<feature type="compositionally biased region" description="Basic and acidic residues" evidence="1">
    <location>
        <begin position="54"/>
        <end position="64"/>
    </location>
</feature>
<organism evidence="2">
    <name type="scientific">Tanacetum cinerariifolium</name>
    <name type="common">Dalmatian daisy</name>
    <name type="synonym">Chrysanthemum cinerariifolium</name>
    <dbReference type="NCBI Taxonomy" id="118510"/>
    <lineage>
        <taxon>Eukaryota</taxon>
        <taxon>Viridiplantae</taxon>
        <taxon>Streptophyta</taxon>
        <taxon>Embryophyta</taxon>
        <taxon>Tracheophyta</taxon>
        <taxon>Spermatophyta</taxon>
        <taxon>Magnoliopsida</taxon>
        <taxon>eudicotyledons</taxon>
        <taxon>Gunneridae</taxon>
        <taxon>Pentapetalae</taxon>
        <taxon>asterids</taxon>
        <taxon>campanulids</taxon>
        <taxon>Asterales</taxon>
        <taxon>Asteraceae</taxon>
        <taxon>Asteroideae</taxon>
        <taxon>Anthemideae</taxon>
        <taxon>Anthemidinae</taxon>
        <taxon>Tanacetum</taxon>
    </lineage>
</organism>
<accession>A0A699HFL1</accession>
<reference evidence="2" key="1">
    <citation type="journal article" date="2019" name="Sci. Rep.">
        <title>Draft genome of Tanacetum cinerariifolium, the natural source of mosquito coil.</title>
        <authorList>
            <person name="Yamashiro T."/>
            <person name="Shiraishi A."/>
            <person name="Satake H."/>
            <person name="Nakayama K."/>
        </authorList>
    </citation>
    <scope>NUCLEOTIDE SEQUENCE</scope>
</reference>
<feature type="region of interest" description="Disordered" evidence="1">
    <location>
        <begin position="256"/>
        <end position="318"/>
    </location>
</feature>
<gene>
    <name evidence="2" type="ORF">Tci_379180</name>
</gene>
<name>A0A699HFL1_TANCI</name>
<dbReference type="EMBL" id="BKCJ010149755">
    <property type="protein sequence ID" value="GEY07206.1"/>
    <property type="molecule type" value="Genomic_DNA"/>
</dbReference>
<feature type="compositionally biased region" description="Polar residues" evidence="1">
    <location>
        <begin position="293"/>
        <end position="309"/>
    </location>
</feature>
<comment type="caution">
    <text evidence="2">The sequence shown here is derived from an EMBL/GenBank/DDBJ whole genome shotgun (WGS) entry which is preliminary data.</text>
</comment>
<protein>
    <submittedName>
        <fullName evidence="2">Uncharacterized protein</fullName>
    </submittedName>
</protein>
<proteinExistence type="predicted"/>
<dbReference type="AlphaFoldDB" id="A0A699HFL1"/>
<feature type="region of interest" description="Disordered" evidence="1">
    <location>
        <begin position="54"/>
        <end position="76"/>
    </location>
</feature>
<sequence>METKDTLSSCLNSKEQQIQQIQDKAKKVLHDAEKSGNVDTSKALDASLVDIESSGKEFEKHDTSSKSGNDIDADDADIRPIYDKEPMDETLKKHYKELYDSIKTTRAKIIEHTTSLIAKNDEFKAQLQEKWFAIAALKNELRKLQGNSVDSKFAKPSILGRPILQSLRNQSVVRQSSVFKSERPRISKPQFASQVDMNNDLTKPVTTHYLPKERESVVVKPHHVIASRESRNSSKNMPRFSLNDMVHNHYLDEAKKKTQEKGRNSEPSVMPFARLQSTANGIKPKTRIDNQKSRNWPASKTSYVTTKTVPISEHSRNS</sequence>